<dbReference type="Pfam" id="PF00171">
    <property type="entry name" value="Aldedh"/>
    <property type="match status" value="1"/>
</dbReference>
<dbReference type="Gene3D" id="3.40.309.10">
    <property type="entry name" value="Aldehyde Dehydrogenase, Chain A, domain 2"/>
    <property type="match status" value="1"/>
</dbReference>
<dbReference type="InterPro" id="IPR016161">
    <property type="entry name" value="Ald_DH/histidinol_DH"/>
</dbReference>
<proteinExistence type="inferred from homology"/>
<evidence type="ECO:0000313" key="6">
    <source>
        <dbReference type="Proteomes" id="UP000177907"/>
    </source>
</evidence>
<comment type="caution">
    <text evidence="5">The sequence shown here is derived from an EMBL/GenBank/DDBJ whole genome shotgun (WGS) entry which is preliminary data.</text>
</comment>
<name>A0A1F6NXG9_9BACT</name>
<dbReference type="CDD" id="cd07100">
    <property type="entry name" value="ALDH_SSADH1_GabD1"/>
    <property type="match status" value="1"/>
</dbReference>
<dbReference type="InterPro" id="IPR044148">
    <property type="entry name" value="ALDH_GabD1-like"/>
</dbReference>
<dbReference type="InterPro" id="IPR047110">
    <property type="entry name" value="GABD/Sad-like"/>
</dbReference>
<dbReference type="SUPFAM" id="SSF53720">
    <property type="entry name" value="ALDH-like"/>
    <property type="match status" value="1"/>
</dbReference>
<dbReference type="Proteomes" id="UP000177907">
    <property type="component" value="Unassembled WGS sequence"/>
</dbReference>
<dbReference type="AlphaFoldDB" id="A0A1F6NXG9"/>
<evidence type="ECO:0000313" key="5">
    <source>
        <dbReference type="EMBL" id="OGH88423.1"/>
    </source>
</evidence>
<dbReference type="PROSITE" id="PS00070">
    <property type="entry name" value="ALDEHYDE_DEHYDR_CYS"/>
    <property type="match status" value="1"/>
</dbReference>
<dbReference type="STRING" id="1798704.A3J93_04100"/>
<dbReference type="GO" id="GO:0004777">
    <property type="term" value="F:succinate-semialdehyde dehydrogenase (NAD+) activity"/>
    <property type="evidence" value="ECO:0007669"/>
    <property type="project" value="TreeGrafter"/>
</dbReference>
<gene>
    <name evidence="5" type="ORF">A3J93_04100</name>
</gene>
<organism evidence="5 6">
    <name type="scientific">Candidatus Magasanikbacteria bacterium RIFOXYC2_FULL_42_28</name>
    <dbReference type="NCBI Taxonomy" id="1798704"/>
    <lineage>
        <taxon>Bacteria</taxon>
        <taxon>Candidatus Magasanikiibacteriota</taxon>
    </lineage>
</organism>
<accession>A0A1F6NXG9</accession>
<dbReference type="EMBL" id="MFQZ01000002">
    <property type="protein sequence ID" value="OGH88423.1"/>
    <property type="molecule type" value="Genomic_DNA"/>
</dbReference>
<evidence type="ECO:0000256" key="3">
    <source>
        <dbReference type="ARBA" id="ARBA00023002"/>
    </source>
</evidence>
<dbReference type="Gene3D" id="3.40.605.10">
    <property type="entry name" value="Aldehyde Dehydrogenase, Chain A, domain 1"/>
    <property type="match status" value="1"/>
</dbReference>
<reference evidence="5 6" key="1">
    <citation type="journal article" date="2016" name="Nat. Commun.">
        <title>Thousands of microbial genomes shed light on interconnected biogeochemical processes in an aquifer system.</title>
        <authorList>
            <person name="Anantharaman K."/>
            <person name="Brown C.T."/>
            <person name="Hug L.A."/>
            <person name="Sharon I."/>
            <person name="Castelle C.J."/>
            <person name="Probst A.J."/>
            <person name="Thomas B.C."/>
            <person name="Singh A."/>
            <person name="Wilkins M.J."/>
            <person name="Karaoz U."/>
            <person name="Brodie E.L."/>
            <person name="Williams K.H."/>
            <person name="Hubbard S.S."/>
            <person name="Banfield J.F."/>
        </authorList>
    </citation>
    <scope>NUCLEOTIDE SEQUENCE [LARGE SCALE GENOMIC DNA]</scope>
</reference>
<dbReference type="PANTHER" id="PTHR43217:SF1">
    <property type="entry name" value="SUCCINATE SEMIALDEHYDE DEHYDROGENASE [NAD(P)+] SAD"/>
    <property type="match status" value="1"/>
</dbReference>
<evidence type="ECO:0000259" key="4">
    <source>
        <dbReference type="Pfam" id="PF00171"/>
    </source>
</evidence>
<dbReference type="InterPro" id="IPR016160">
    <property type="entry name" value="Ald_DH_CS_CYS"/>
</dbReference>
<keyword evidence="2" id="KW-0521">NADP</keyword>
<dbReference type="InterPro" id="IPR015590">
    <property type="entry name" value="Aldehyde_DH_dom"/>
</dbReference>
<dbReference type="PANTHER" id="PTHR43217">
    <property type="entry name" value="SUCCINATE SEMIALDEHYDE DEHYDROGENASE [NAD(P)+] SAD"/>
    <property type="match status" value="1"/>
</dbReference>
<evidence type="ECO:0000256" key="2">
    <source>
        <dbReference type="ARBA" id="ARBA00022857"/>
    </source>
</evidence>
<protein>
    <submittedName>
        <fullName evidence="5">Succinate-semialdehyde dehydrogenase</fullName>
    </submittedName>
</protein>
<dbReference type="FunFam" id="3.40.605.10:FF:000012">
    <property type="entry name" value="NAD-dependent succinate-semialdehyde dehydrogenase"/>
    <property type="match status" value="1"/>
</dbReference>
<feature type="domain" description="Aldehyde dehydrogenase" evidence="4">
    <location>
        <begin position="5"/>
        <end position="451"/>
    </location>
</feature>
<dbReference type="GO" id="GO:0004030">
    <property type="term" value="F:aldehyde dehydrogenase [NAD(P)+] activity"/>
    <property type="evidence" value="ECO:0007669"/>
    <property type="project" value="InterPro"/>
</dbReference>
<sequence>MPLTSHNPATGQNLKTYLEISDAELENKIAKSATAFESWRQTSFEERARILLAAQAELTNHAEYYGKIITTEMGKPITEAINESKKSGLNCEYYAKNGADFLTPEKIASEYAESYLRFDPLGAILFVMPWNFPFWQVFRMAAPTLIAGNTILLKHASNVPGCALACEKVWRKAGLPDGVFQTLLVGTDKVEKILRDDRVKGVSLTGSERAGSAVAKIAGAEIKPAVMELGGSDPFIVCADANLNLALNAARATRLLNAGQVCLAGKRFLVAEKIYDEFCARLTKLFAEYKIGDPMNMDTQMGPLVSERARTEIDRQVKESIKLGAKILIGGSPLSGPGYFYPPTILSELTANMPAWQEETFGPVAAIMKFSTDDEAIKIANDSRYGLSGAVFTASPERAQKFISKLQVGGIYVNDFFKSDPRFPIGGTKKSGLGRELAKYGIRAFVNVKTVMVK</sequence>
<evidence type="ECO:0000256" key="1">
    <source>
        <dbReference type="ARBA" id="ARBA00009986"/>
    </source>
</evidence>
<keyword evidence="3" id="KW-0560">Oxidoreductase</keyword>
<comment type="similarity">
    <text evidence="1">Belongs to the aldehyde dehydrogenase family.</text>
</comment>
<dbReference type="InterPro" id="IPR016163">
    <property type="entry name" value="Ald_DH_C"/>
</dbReference>
<dbReference type="FunFam" id="3.40.309.10:FF:000009">
    <property type="entry name" value="Aldehyde dehydrogenase A"/>
    <property type="match status" value="1"/>
</dbReference>
<dbReference type="InterPro" id="IPR016162">
    <property type="entry name" value="Ald_DH_N"/>
</dbReference>